<dbReference type="RefSeq" id="WP_256531947.1">
    <property type="nucleotide sequence ID" value="NZ_CP101824.1"/>
</dbReference>
<sequence length="114" mass="13037">MSEDPPLEVLVSVLDDEYARSILVATCTEPMSATELADHCDASLSTISRRLDRLETADLVHERTRPRADGHHDTIYTATLAEIRLRLEADGFEFDLRRRDEDAIDRLQRLWGDL</sequence>
<protein>
    <submittedName>
        <fullName evidence="1">ArsR/SmtB family transcription factor</fullName>
    </submittedName>
</protein>
<gene>
    <name evidence="1" type="ORF">ACFOUR_01880</name>
</gene>
<dbReference type="InterPro" id="IPR036390">
    <property type="entry name" value="WH_DNA-bd_sf"/>
</dbReference>
<evidence type="ECO:0000313" key="1">
    <source>
        <dbReference type="EMBL" id="MFC3957122.1"/>
    </source>
</evidence>
<proteinExistence type="predicted"/>
<dbReference type="Gene3D" id="1.10.10.10">
    <property type="entry name" value="Winged helix-like DNA-binding domain superfamily/Winged helix DNA-binding domain"/>
    <property type="match status" value="1"/>
</dbReference>
<dbReference type="InterPro" id="IPR011991">
    <property type="entry name" value="ArsR-like_HTH"/>
</dbReference>
<dbReference type="GeneID" id="73904712"/>
<dbReference type="InterPro" id="IPR036388">
    <property type="entry name" value="WH-like_DNA-bd_sf"/>
</dbReference>
<dbReference type="CDD" id="cd00090">
    <property type="entry name" value="HTH_ARSR"/>
    <property type="match status" value="1"/>
</dbReference>
<evidence type="ECO:0000313" key="2">
    <source>
        <dbReference type="Proteomes" id="UP001595846"/>
    </source>
</evidence>
<dbReference type="Proteomes" id="UP001595846">
    <property type="component" value="Unassembled WGS sequence"/>
</dbReference>
<dbReference type="EMBL" id="JBHSAQ010000001">
    <property type="protein sequence ID" value="MFC3957122.1"/>
    <property type="molecule type" value="Genomic_DNA"/>
</dbReference>
<organism evidence="1 2">
    <name type="scientific">Halovivax cerinus</name>
    <dbReference type="NCBI Taxonomy" id="1487865"/>
    <lineage>
        <taxon>Archaea</taxon>
        <taxon>Methanobacteriati</taxon>
        <taxon>Methanobacteriota</taxon>
        <taxon>Stenosarchaea group</taxon>
        <taxon>Halobacteria</taxon>
        <taxon>Halobacteriales</taxon>
        <taxon>Natrialbaceae</taxon>
        <taxon>Halovivax</taxon>
    </lineage>
</organism>
<name>A0ABD5NJH6_9EURY</name>
<reference evidence="1 2" key="1">
    <citation type="journal article" date="2019" name="Int. J. Syst. Evol. Microbiol.">
        <title>The Global Catalogue of Microorganisms (GCM) 10K type strain sequencing project: providing services to taxonomists for standard genome sequencing and annotation.</title>
        <authorList>
            <consortium name="The Broad Institute Genomics Platform"/>
            <consortium name="The Broad Institute Genome Sequencing Center for Infectious Disease"/>
            <person name="Wu L."/>
            <person name="Ma J."/>
        </authorList>
    </citation>
    <scope>NUCLEOTIDE SEQUENCE [LARGE SCALE GENOMIC DNA]</scope>
    <source>
        <strain evidence="1 2">IBRC-M 10256</strain>
    </source>
</reference>
<comment type="caution">
    <text evidence="1">The sequence shown here is derived from an EMBL/GenBank/DDBJ whole genome shotgun (WGS) entry which is preliminary data.</text>
</comment>
<dbReference type="AlphaFoldDB" id="A0ABD5NJH6"/>
<dbReference type="Pfam" id="PF12840">
    <property type="entry name" value="HTH_20"/>
    <property type="match status" value="1"/>
</dbReference>
<dbReference type="SUPFAM" id="SSF46785">
    <property type="entry name" value="Winged helix' DNA-binding domain"/>
    <property type="match status" value="1"/>
</dbReference>
<accession>A0ABD5NJH6</accession>
<keyword evidence="2" id="KW-1185">Reference proteome</keyword>